<dbReference type="InterPro" id="IPR050134">
    <property type="entry name" value="NAD-dep_sirtuin_deacylases"/>
</dbReference>
<keyword evidence="2" id="KW-0808">Transferase</keyword>
<reference evidence="6 7" key="1">
    <citation type="journal article" date="2024" name="Commun. Biol.">
        <title>Comparative genomic analysis of thermophilic fungi reveals convergent evolutionary adaptations and gene losses.</title>
        <authorList>
            <person name="Steindorff A.S."/>
            <person name="Aguilar-Pontes M.V."/>
            <person name="Robinson A.J."/>
            <person name="Andreopoulos B."/>
            <person name="LaButti K."/>
            <person name="Kuo A."/>
            <person name="Mondo S."/>
            <person name="Riley R."/>
            <person name="Otillar R."/>
            <person name="Haridas S."/>
            <person name="Lipzen A."/>
            <person name="Grimwood J."/>
            <person name="Schmutz J."/>
            <person name="Clum A."/>
            <person name="Reid I.D."/>
            <person name="Moisan M.C."/>
            <person name="Butler G."/>
            <person name="Nguyen T.T.M."/>
            <person name="Dewar K."/>
            <person name="Conant G."/>
            <person name="Drula E."/>
            <person name="Henrissat B."/>
            <person name="Hansel C."/>
            <person name="Singer S."/>
            <person name="Hutchinson M.I."/>
            <person name="de Vries R.P."/>
            <person name="Natvig D.O."/>
            <person name="Powell A.J."/>
            <person name="Tsang A."/>
            <person name="Grigoriev I.V."/>
        </authorList>
    </citation>
    <scope>NUCLEOTIDE SEQUENCE [LARGE SCALE GENOMIC DNA]</scope>
    <source>
        <strain evidence="6 7">ATCC 24622</strain>
    </source>
</reference>
<dbReference type="PANTHER" id="PTHR11085:SF10">
    <property type="entry name" value="NAD-DEPENDENT PROTEIN DEACYLASE SIRTUIN-5, MITOCHONDRIAL-RELATED"/>
    <property type="match status" value="1"/>
</dbReference>
<dbReference type="InterPro" id="IPR029035">
    <property type="entry name" value="DHS-like_NAD/FAD-binding_dom"/>
</dbReference>
<evidence type="ECO:0000256" key="1">
    <source>
        <dbReference type="ARBA" id="ARBA00006924"/>
    </source>
</evidence>
<name>A0ABR3WNM1_9PEZI</name>
<keyword evidence="4" id="KW-0479">Metal-binding</keyword>
<dbReference type="Pfam" id="PF02146">
    <property type="entry name" value="SIR2"/>
    <property type="match status" value="1"/>
</dbReference>
<dbReference type="CDD" id="cd01412">
    <property type="entry name" value="SIRT5_Af1_CobB"/>
    <property type="match status" value="1"/>
</dbReference>
<dbReference type="PROSITE" id="PS50305">
    <property type="entry name" value="SIRTUIN"/>
    <property type="match status" value="1"/>
</dbReference>
<dbReference type="InterPro" id="IPR027546">
    <property type="entry name" value="Sirtuin_class_III"/>
</dbReference>
<proteinExistence type="inferred from homology"/>
<evidence type="ECO:0000256" key="4">
    <source>
        <dbReference type="PROSITE-ProRule" id="PRU00236"/>
    </source>
</evidence>
<evidence type="ECO:0000256" key="2">
    <source>
        <dbReference type="ARBA" id="ARBA00022679"/>
    </source>
</evidence>
<comment type="caution">
    <text evidence="6">The sequence shown here is derived from an EMBL/GenBank/DDBJ whole genome shotgun (WGS) entry which is preliminary data.</text>
</comment>
<dbReference type="Gene3D" id="3.40.50.1220">
    <property type="entry name" value="TPP-binding domain"/>
    <property type="match status" value="1"/>
</dbReference>
<protein>
    <recommendedName>
        <fullName evidence="5">Deacetylase sirtuin-type domain-containing protein</fullName>
    </recommendedName>
</protein>
<evidence type="ECO:0000313" key="7">
    <source>
        <dbReference type="Proteomes" id="UP001586593"/>
    </source>
</evidence>
<comment type="similarity">
    <text evidence="1">Belongs to the sirtuin family. Class I subfamily.</text>
</comment>
<evidence type="ECO:0000256" key="3">
    <source>
        <dbReference type="ARBA" id="ARBA00023027"/>
    </source>
</evidence>
<dbReference type="EMBL" id="JAZHXJ010000305">
    <property type="protein sequence ID" value="KAL1865106.1"/>
    <property type="molecule type" value="Genomic_DNA"/>
</dbReference>
<dbReference type="InterPro" id="IPR003000">
    <property type="entry name" value="Sirtuin"/>
</dbReference>
<feature type="binding site" evidence="4">
    <location>
        <position position="145"/>
    </location>
    <ligand>
        <name>Zn(2+)</name>
        <dbReference type="ChEBI" id="CHEBI:29105"/>
    </ligand>
</feature>
<keyword evidence="4" id="KW-0862">Zinc</keyword>
<feature type="binding site" evidence="4">
    <location>
        <position position="150"/>
    </location>
    <ligand>
        <name>Zn(2+)</name>
        <dbReference type="ChEBI" id="CHEBI:29105"/>
    </ligand>
</feature>
<sequence length="323" mass="34778">MAHRRPVDDMEAFHKVLRNSRRILALCGAGLSAASGLPTFRGAGGFWRNYDATTLATPEAFRKDPGLVWLFYGYRRHMALRARPNAGHYALAALARKTAARGAGGEGGNVDFLCLTQNVDGLSQRAGHPPEKLRTLHGSLFDIKCSNAACGYVERDNFEDPLFPAIALASEDPPPAEQGQAGAAAPLPALLDPERELARIPVSEIPRCPRCQRGLRRPGVVWFGEPLDGQMMADVEGWIYRANVDLVLVVGTSAVVHPAASYVNMAAGPGTSVAVVNIEAHDPETLDGLAQQDFAFAGDAAELLPRMLEPLIGKMRDDGTFEE</sequence>
<feature type="binding site" evidence="4">
    <location>
        <position position="211"/>
    </location>
    <ligand>
        <name>Zn(2+)</name>
        <dbReference type="ChEBI" id="CHEBI:29105"/>
    </ligand>
</feature>
<dbReference type="InterPro" id="IPR026590">
    <property type="entry name" value="Ssirtuin_cat_dom"/>
</dbReference>
<keyword evidence="7" id="KW-1185">Reference proteome</keyword>
<organism evidence="6 7">
    <name type="scientific">Phialemonium thermophilum</name>
    <dbReference type="NCBI Taxonomy" id="223376"/>
    <lineage>
        <taxon>Eukaryota</taxon>
        <taxon>Fungi</taxon>
        <taxon>Dikarya</taxon>
        <taxon>Ascomycota</taxon>
        <taxon>Pezizomycotina</taxon>
        <taxon>Sordariomycetes</taxon>
        <taxon>Sordariomycetidae</taxon>
        <taxon>Cephalothecales</taxon>
        <taxon>Cephalothecaceae</taxon>
        <taxon>Phialemonium</taxon>
    </lineage>
</organism>
<dbReference type="PANTHER" id="PTHR11085">
    <property type="entry name" value="NAD-DEPENDENT PROTEIN DEACYLASE SIRTUIN-5, MITOCHONDRIAL-RELATED"/>
    <property type="match status" value="1"/>
</dbReference>
<evidence type="ECO:0000259" key="5">
    <source>
        <dbReference type="PROSITE" id="PS50305"/>
    </source>
</evidence>
<dbReference type="SUPFAM" id="SSF52467">
    <property type="entry name" value="DHS-like NAD/FAD-binding domain"/>
    <property type="match status" value="1"/>
</dbReference>
<gene>
    <name evidence="6" type="ORF">VTK73DRAFT_5476</name>
</gene>
<feature type="active site" description="Proton acceptor" evidence="4">
    <location>
        <position position="137"/>
    </location>
</feature>
<feature type="domain" description="Deacetylase sirtuin-type" evidence="5">
    <location>
        <begin position="3"/>
        <end position="314"/>
    </location>
</feature>
<keyword evidence="3" id="KW-0520">NAD</keyword>
<dbReference type="Proteomes" id="UP001586593">
    <property type="component" value="Unassembled WGS sequence"/>
</dbReference>
<evidence type="ECO:0000313" key="6">
    <source>
        <dbReference type="EMBL" id="KAL1865106.1"/>
    </source>
</evidence>
<dbReference type="Gene3D" id="3.30.1600.10">
    <property type="entry name" value="SIR2/SIRT2 'Small Domain"/>
    <property type="match status" value="1"/>
</dbReference>
<accession>A0ABR3WNM1</accession>
<dbReference type="InterPro" id="IPR026591">
    <property type="entry name" value="Sirtuin_cat_small_dom_sf"/>
</dbReference>
<feature type="binding site" evidence="4">
    <location>
        <position position="208"/>
    </location>
    <ligand>
        <name>Zn(2+)</name>
        <dbReference type="ChEBI" id="CHEBI:29105"/>
    </ligand>
</feature>